<reference evidence="1 2" key="1">
    <citation type="submission" date="2018-11" db="EMBL/GenBank/DDBJ databases">
        <title>The genome draft of YIM 96095.</title>
        <authorList>
            <person name="Tang S.-K."/>
            <person name="Chunyu W.-X."/>
            <person name="Feng Y.-Z."/>
        </authorList>
    </citation>
    <scope>NUCLEOTIDE SEQUENCE [LARGE SCALE GENOMIC DNA]</scope>
    <source>
        <strain evidence="1 2">YIM 96095</strain>
    </source>
</reference>
<dbReference type="Proteomes" id="UP000269198">
    <property type="component" value="Unassembled WGS sequence"/>
</dbReference>
<gene>
    <name evidence="1" type="ORF">EFW17_02250</name>
</gene>
<protein>
    <submittedName>
        <fullName evidence="1">Uncharacterized protein</fullName>
    </submittedName>
</protein>
<organism evidence="1 2">
    <name type="scientific">Halostreptopolyspora alba</name>
    <dbReference type="NCBI Taxonomy" id="2487137"/>
    <lineage>
        <taxon>Bacteria</taxon>
        <taxon>Bacillati</taxon>
        <taxon>Actinomycetota</taxon>
        <taxon>Actinomycetes</taxon>
        <taxon>Streptosporangiales</taxon>
        <taxon>Nocardiopsidaceae</taxon>
        <taxon>Halostreptopolyspora</taxon>
    </lineage>
</organism>
<evidence type="ECO:0000313" key="2">
    <source>
        <dbReference type="Proteomes" id="UP000269198"/>
    </source>
</evidence>
<name>A0A3N0EG12_9ACTN</name>
<dbReference type="RefSeq" id="WP_123199570.1">
    <property type="nucleotide sequence ID" value="NZ_RJMB01000002.1"/>
</dbReference>
<dbReference type="OrthoDB" id="3475986at2"/>
<evidence type="ECO:0000313" key="1">
    <source>
        <dbReference type="EMBL" id="RNL86741.1"/>
    </source>
</evidence>
<keyword evidence="2" id="KW-1185">Reference proteome</keyword>
<accession>A0A3N0EG12</accession>
<sequence>MTDTTEAPGDELTVHADEGFPDVLSVVIGTEPTPLVASPQSGPPNRAALHVLMTNVHDEPLKAYAITIFVKVTKESVPQAEVLSEKWANRGRTTYRTSQVRTPSDDDNGTYTYTYTGSDNGSPFAPGESIELFVDDIPVSAQEGVTTVLVGIQAERNGETLWKYLPLGKFPTGYYLKELRADTNPVRYKEQTVLTWLAPPLPQISYKLYANGTEIPLDEKHPQPVRTGPLTTDTTFELVPSWATDVRHKQRLLVRVLNGDVTARDVTVNGNLGVTGKTDANGDLRVAGKTDANGDLTVSWGGTEKLTTSGVSDVTFPQGLTSKKRIDADAGILARSDGAVRMDTTAGTDVSFPQGLRADQQIYSTGDLSANGRILIGYSSNYDGMSPGDIWVMNKATIGYNAQLDVRGNLVGTVVTSSDNPTSFKASSSGILIGWIQVSHDSGKAASAELKATITPPGGSSFDITAWVDDDGNASSFSVPVNRGTNATFSVWKSSNLSASCIHKYFWLPFA</sequence>
<comment type="caution">
    <text evidence="1">The sequence shown here is derived from an EMBL/GenBank/DDBJ whole genome shotgun (WGS) entry which is preliminary data.</text>
</comment>
<dbReference type="AlphaFoldDB" id="A0A3N0EG12"/>
<proteinExistence type="predicted"/>
<dbReference type="EMBL" id="RJMB01000002">
    <property type="protein sequence ID" value="RNL86741.1"/>
    <property type="molecule type" value="Genomic_DNA"/>
</dbReference>